<gene>
    <name evidence="2" type="ORF">GCM10009810_17850</name>
</gene>
<organism evidence="2 3">
    <name type="scientific">Nostocoides vanveenii</name>
    <dbReference type="NCBI Taxonomy" id="330835"/>
    <lineage>
        <taxon>Bacteria</taxon>
        <taxon>Bacillati</taxon>
        <taxon>Actinomycetota</taxon>
        <taxon>Actinomycetes</taxon>
        <taxon>Micrococcales</taxon>
        <taxon>Intrasporangiaceae</taxon>
        <taxon>Nostocoides</taxon>
    </lineage>
</organism>
<evidence type="ECO:0000313" key="3">
    <source>
        <dbReference type="Proteomes" id="UP001501475"/>
    </source>
</evidence>
<reference evidence="2 3" key="1">
    <citation type="journal article" date="2019" name="Int. J. Syst. Evol. Microbiol.">
        <title>The Global Catalogue of Microorganisms (GCM) 10K type strain sequencing project: providing services to taxonomists for standard genome sequencing and annotation.</title>
        <authorList>
            <consortium name="The Broad Institute Genomics Platform"/>
            <consortium name="The Broad Institute Genome Sequencing Center for Infectious Disease"/>
            <person name="Wu L."/>
            <person name="Ma J."/>
        </authorList>
    </citation>
    <scope>NUCLEOTIDE SEQUENCE [LARGE SCALE GENOMIC DNA]</scope>
    <source>
        <strain evidence="2 3">JCM 15591</strain>
    </source>
</reference>
<comment type="caution">
    <text evidence="2">The sequence shown here is derived from an EMBL/GenBank/DDBJ whole genome shotgun (WGS) entry which is preliminary data.</text>
</comment>
<dbReference type="Proteomes" id="UP001501475">
    <property type="component" value="Unassembled WGS sequence"/>
</dbReference>
<name>A0ABN2KKF6_9MICO</name>
<feature type="compositionally biased region" description="Basic residues" evidence="1">
    <location>
        <begin position="215"/>
        <end position="226"/>
    </location>
</feature>
<keyword evidence="3" id="KW-1185">Reference proteome</keyword>
<evidence type="ECO:0000256" key="1">
    <source>
        <dbReference type="SAM" id="MobiDB-lite"/>
    </source>
</evidence>
<proteinExistence type="predicted"/>
<feature type="region of interest" description="Disordered" evidence="1">
    <location>
        <begin position="204"/>
        <end position="226"/>
    </location>
</feature>
<evidence type="ECO:0000313" key="2">
    <source>
        <dbReference type="EMBL" id="GAA1758737.1"/>
    </source>
</evidence>
<sequence>MARASDNGAPAGPVGGLLLVRARADQVTSWVGKGLVSAHVTPLGDWTAVTPAGDHAATAAPYDDARTTLAARPLSTSLRPAIGFFVADRRGFVVISPPGWRAVKRWLVWSPEDGTVRTPRLAGARPADLASVAGVGAGALPALVAAIRSAHAGPIPWLAGVHSALQLPGQTLLTERDAPRGALVPASAKRVAQFDAMAREEAAHLAEVAAPPPPRRLRGRHAREES</sequence>
<protein>
    <submittedName>
        <fullName evidence="2">Uncharacterized protein</fullName>
    </submittedName>
</protein>
<dbReference type="EMBL" id="BAAAPN010000045">
    <property type="protein sequence ID" value="GAA1758737.1"/>
    <property type="molecule type" value="Genomic_DNA"/>
</dbReference>
<accession>A0ABN2KKF6</accession>
<dbReference type="RefSeq" id="WP_324386293.1">
    <property type="nucleotide sequence ID" value="NZ_BAAAPN010000045.1"/>
</dbReference>